<dbReference type="GO" id="GO:0035556">
    <property type="term" value="P:intracellular signal transduction"/>
    <property type="evidence" value="ECO:0007669"/>
    <property type="project" value="InterPro"/>
</dbReference>
<protein>
    <submittedName>
        <fullName evidence="3">AAA family ATPase</fullName>
    </submittedName>
</protein>
<dbReference type="Gene3D" id="3.40.50.300">
    <property type="entry name" value="P-loop containing nucleotide triphosphate hydrolases"/>
    <property type="match status" value="1"/>
</dbReference>
<keyword evidence="4" id="KW-1185">Reference proteome</keyword>
<dbReference type="InterPro" id="IPR001054">
    <property type="entry name" value="A/G_cyclase"/>
</dbReference>
<dbReference type="SUPFAM" id="SSF52540">
    <property type="entry name" value="P-loop containing nucleoside triphosphate hydrolases"/>
    <property type="match status" value="1"/>
</dbReference>
<dbReference type="OrthoDB" id="5476461at2"/>
<dbReference type="SUPFAM" id="SSF55073">
    <property type="entry name" value="Nucleotide cyclase"/>
    <property type="match status" value="1"/>
</dbReference>
<reference evidence="3 4" key="1">
    <citation type="submission" date="2019-10" db="EMBL/GenBank/DDBJ databases">
        <title>Nonomuraea sp. nov., isolated from Phyllanthus amarus.</title>
        <authorList>
            <person name="Klykleung N."/>
            <person name="Tanasupawat S."/>
        </authorList>
    </citation>
    <scope>NUCLEOTIDE SEQUENCE [LARGE SCALE GENOMIC DNA]</scope>
    <source>
        <strain evidence="3 4">PA1-10</strain>
    </source>
</reference>
<dbReference type="Proteomes" id="UP000312512">
    <property type="component" value="Unassembled WGS sequence"/>
</dbReference>
<dbReference type="GO" id="GO:0005737">
    <property type="term" value="C:cytoplasm"/>
    <property type="evidence" value="ECO:0007669"/>
    <property type="project" value="TreeGrafter"/>
</dbReference>
<dbReference type="RefSeq" id="WP_139631785.1">
    <property type="nucleotide sequence ID" value="NZ_VDLX02000006.1"/>
</dbReference>
<keyword evidence="2" id="KW-0067">ATP-binding</keyword>
<proteinExistence type="predicted"/>
<dbReference type="SUPFAM" id="SSF48452">
    <property type="entry name" value="TPR-like"/>
    <property type="match status" value="1"/>
</dbReference>
<evidence type="ECO:0000256" key="2">
    <source>
        <dbReference type="ARBA" id="ARBA00022840"/>
    </source>
</evidence>
<dbReference type="GO" id="GO:0009190">
    <property type="term" value="P:cyclic nucleotide biosynthetic process"/>
    <property type="evidence" value="ECO:0007669"/>
    <property type="project" value="InterPro"/>
</dbReference>
<dbReference type="CDD" id="cd07302">
    <property type="entry name" value="CHD"/>
    <property type="match status" value="1"/>
</dbReference>
<name>A0A5C4WIP2_9ACTN</name>
<dbReference type="AlphaFoldDB" id="A0A5C4WIP2"/>
<dbReference type="Pfam" id="PF00211">
    <property type="entry name" value="Guanylate_cyc"/>
    <property type="match status" value="1"/>
</dbReference>
<dbReference type="GO" id="GO:0005524">
    <property type="term" value="F:ATP binding"/>
    <property type="evidence" value="ECO:0007669"/>
    <property type="project" value="UniProtKB-KW"/>
</dbReference>
<dbReference type="InterPro" id="IPR041664">
    <property type="entry name" value="AAA_16"/>
</dbReference>
<gene>
    <name evidence="3" type="ORF">FH608_018580</name>
</gene>
<accession>A0A5C4WIP2</accession>
<organism evidence="3 4">
    <name type="scientific">Nonomuraea phyllanthi</name>
    <dbReference type="NCBI Taxonomy" id="2219224"/>
    <lineage>
        <taxon>Bacteria</taxon>
        <taxon>Bacillati</taxon>
        <taxon>Actinomycetota</taxon>
        <taxon>Actinomycetes</taxon>
        <taxon>Streptosporangiales</taxon>
        <taxon>Streptosporangiaceae</taxon>
        <taxon>Nonomuraea</taxon>
    </lineage>
</organism>
<dbReference type="Pfam" id="PF13191">
    <property type="entry name" value="AAA_16"/>
    <property type="match status" value="1"/>
</dbReference>
<dbReference type="GO" id="GO:0004016">
    <property type="term" value="F:adenylate cyclase activity"/>
    <property type="evidence" value="ECO:0007669"/>
    <property type="project" value="UniProtKB-ARBA"/>
</dbReference>
<dbReference type="InterPro" id="IPR011990">
    <property type="entry name" value="TPR-like_helical_dom_sf"/>
</dbReference>
<sequence>MTENAGARRCRTCSARLSGGDRFCSSCGAAVTSPEPGQEARKNVVVLFVDLVDSTALGERLDPELLRGVLDRYYRVCSDRIAEHGGLIEKYIGDAIMAVFGVPAAHEDDALRAVRAARSVVESVRGLSARLGPVGVELDVHCGVGSGEVVVFTGPGAQPRIVGDTVNTTARLQGAARPGEILVNAEAAQLVRGRVGLEELDPLFLKGKSEPERAWRVTSAAVTPPVVPAPLIGRADELRHLLDCYGRAVSERRCRRVLVHGEPGMGKTRLVLEFAARPELEEALVLTGSCQTYGRNITFHPLAAIVREALPAARLGQEHRAYRTLQAISGEQPPADRPPVSVEEIRWAALRLFTALAERRPLVVIWEDLHWAERTFLDLIEDLTSDLAELPVLVVCVARDDLLENRPEPAVGQGGRIRVRPLGPVETLRLIGTLAPGTAEVGGQHQDAVTTRIAELSGGNPLFVTVMIDALADGNPTLPPTISALLRARIDALPPAERHALQWSAVCGREFDVDQLLALAARDGTGRDDLTEALAGLARRGLVQPLAAGRLHTQTLIRDTCYAMTAKSLRGRWHALLSDRARSSAEAMYHAERAGLLFQEVSPDEPDLPRLSAQAVRLLVEEGTTALHRRDAKAAEALFTRALGLHAQRGRQYADITVRLSEAVLAQGEGDRALRTLEDGLGAMGAAERITLRLQRDIVKYRLGHLGFEAALDDIARHEADLGRAADDDLNHCLLHQFTGFVRLGADQVGQAESEFRKALARARRLDERWIEHRLAGALCELVQWSPATVADGLDLCDQLLRSFGDDRLLLIPVLAARARLLALAGRVPEAHATLSAARADATALHAAFPEIAINQSEAILLSLVGSNDLASRRFTEAAAMLRHQGHLQPALTLEIYAIRESLRAGRPEAARAAFAGLGVAADDTALTARARTWLHLMRAHLTCLDGRHAEGHAMARHALDAIASDDPCLLGDATFEFAIIARLAGRPAEAGVAAARAEAHYLAKGATLPAETVRRWAATGDGGVR</sequence>
<dbReference type="PANTHER" id="PTHR16305">
    <property type="entry name" value="TESTICULAR SOLUBLE ADENYLYL CYCLASE"/>
    <property type="match status" value="1"/>
</dbReference>
<keyword evidence="1" id="KW-0547">Nucleotide-binding</keyword>
<dbReference type="InterPro" id="IPR029787">
    <property type="entry name" value="Nucleotide_cyclase"/>
</dbReference>
<comment type="caution">
    <text evidence="3">The sequence shown here is derived from an EMBL/GenBank/DDBJ whole genome shotgun (WGS) entry which is preliminary data.</text>
</comment>
<evidence type="ECO:0000256" key="1">
    <source>
        <dbReference type="ARBA" id="ARBA00022741"/>
    </source>
</evidence>
<dbReference type="PANTHER" id="PTHR16305:SF28">
    <property type="entry name" value="GUANYLATE CYCLASE DOMAIN-CONTAINING PROTEIN"/>
    <property type="match status" value="1"/>
</dbReference>
<dbReference type="InterPro" id="IPR027417">
    <property type="entry name" value="P-loop_NTPase"/>
</dbReference>
<evidence type="ECO:0000313" key="4">
    <source>
        <dbReference type="Proteomes" id="UP000312512"/>
    </source>
</evidence>
<dbReference type="SMART" id="SM00044">
    <property type="entry name" value="CYCc"/>
    <property type="match status" value="1"/>
</dbReference>
<dbReference type="EMBL" id="VDLX02000006">
    <property type="protein sequence ID" value="KAB8194178.1"/>
    <property type="molecule type" value="Genomic_DNA"/>
</dbReference>
<dbReference type="Gene3D" id="3.30.70.1230">
    <property type="entry name" value="Nucleotide cyclase"/>
    <property type="match status" value="1"/>
</dbReference>
<dbReference type="PROSITE" id="PS50125">
    <property type="entry name" value="GUANYLATE_CYCLASE_2"/>
    <property type="match status" value="1"/>
</dbReference>
<evidence type="ECO:0000313" key="3">
    <source>
        <dbReference type="EMBL" id="KAB8194178.1"/>
    </source>
</evidence>